<name>A0A0A9HE56_ARUDO</name>
<dbReference type="EMBL" id="GBRH01162416">
    <property type="protein sequence ID" value="JAE35480.1"/>
    <property type="molecule type" value="Transcribed_RNA"/>
</dbReference>
<proteinExistence type="predicted"/>
<reference evidence="1" key="2">
    <citation type="journal article" date="2015" name="Data Brief">
        <title>Shoot transcriptome of the giant reed, Arundo donax.</title>
        <authorList>
            <person name="Barrero R.A."/>
            <person name="Guerrero F.D."/>
            <person name="Moolhuijzen P."/>
            <person name="Goolsby J.A."/>
            <person name="Tidwell J."/>
            <person name="Bellgard S.E."/>
            <person name="Bellgard M.I."/>
        </authorList>
    </citation>
    <scope>NUCLEOTIDE SEQUENCE</scope>
    <source>
        <tissue evidence="1">Shoot tissue taken approximately 20 cm above the soil surface</tissue>
    </source>
</reference>
<reference evidence="1" key="1">
    <citation type="submission" date="2014-09" db="EMBL/GenBank/DDBJ databases">
        <authorList>
            <person name="Magalhaes I.L.F."/>
            <person name="Oliveira U."/>
            <person name="Santos F.R."/>
            <person name="Vidigal T.H.D.A."/>
            <person name="Brescovit A.D."/>
            <person name="Santos A.J."/>
        </authorList>
    </citation>
    <scope>NUCLEOTIDE SEQUENCE</scope>
    <source>
        <tissue evidence="1">Shoot tissue taken approximately 20 cm above the soil surface</tissue>
    </source>
</reference>
<dbReference type="AlphaFoldDB" id="A0A0A9HE56"/>
<accession>A0A0A9HE56</accession>
<protein>
    <submittedName>
        <fullName evidence="1">Uncharacterized protein</fullName>
    </submittedName>
</protein>
<organism evidence="1">
    <name type="scientific">Arundo donax</name>
    <name type="common">Giant reed</name>
    <name type="synonym">Donax arundinaceus</name>
    <dbReference type="NCBI Taxonomy" id="35708"/>
    <lineage>
        <taxon>Eukaryota</taxon>
        <taxon>Viridiplantae</taxon>
        <taxon>Streptophyta</taxon>
        <taxon>Embryophyta</taxon>
        <taxon>Tracheophyta</taxon>
        <taxon>Spermatophyta</taxon>
        <taxon>Magnoliopsida</taxon>
        <taxon>Liliopsida</taxon>
        <taxon>Poales</taxon>
        <taxon>Poaceae</taxon>
        <taxon>PACMAD clade</taxon>
        <taxon>Arundinoideae</taxon>
        <taxon>Arundineae</taxon>
        <taxon>Arundo</taxon>
    </lineage>
</organism>
<evidence type="ECO:0000313" key="1">
    <source>
        <dbReference type="EMBL" id="JAE35480.1"/>
    </source>
</evidence>
<sequence length="61" mass="7243">MFYTIELSRGHDSSDIYHRHVILPPYVNIYSVQYGLPKSQAIQDVFSLLEFVRWHEAPLHQ</sequence>